<reference evidence="2" key="1">
    <citation type="journal article" date="2020" name="Nature">
        <title>Giant virus diversity and host interactions through global metagenomics.</title>
        <authorList>
            <person name="Schulz F."/>
            <person name="Roux S."/>
            <person name="Paez-Espino D."/>
            <person name="Jungbluth S."/>
            <person name="Walsh D.A."/>
            <person name="Denef V.J."/>
            <person name="McMahon K.D."/>
            <person name="Konstantinidis K.T."/>
            <person name="Eloe-Fadrosh E.A."/>
            <person name="Kyrpides N.C."/>
            <person name="Woyke T."/>
        </authorList>
    </citation>
    <scope>NUCLEOTIDE SEQUENCE</scope>
    <source>
        <strain evidence="2">GVMAG-M-3300027833-19</strain>
    </source>
</reference>
<evidence type="ECO:0008006" key="3">
    <source>
        <dbReference type="Google" id="ProtNLM"/>
    </source>
</evidence>
<feature type="compositionally biased region" description="Low complexity" evidence="1">
    <location>
        <begin position="201"/>
        <end position="213"/>
    </location>
</feature>
<feature type="compositionally biased region" description="Basic and acidic residues" evidence="1">
    <location>
        <begin position="221"/>
        <end position="236"/>
    </location>
</feature>
<sequence length="255" mass="29013">MTATDNLYILDDGNDNKKSIDILEYVNNRIQYINDITKRHIRPYILTPKMLGNEKISEKLKERKVDRLPALVVFDPRHEVFVGVDEIRFFYETLMDSIKTQYQKKETESKKETDSYGDEMPLLDDTNALMHQFYSGEVTGKEQERSQSADLGTNMSDRYKKSMMTRSKGPTQPGRSPGSSEIEEDGFDFSRSMNDRRRGKSTPVEESSPPSQQSGGGDTGGKVKDNAMDSVKKVCSDDPVELQFYANMLESSDNL</sequence>
<evidence type="ECO:0000256" key="1">
    <source>
        <dbReference type="SAM" id="MobiDB-lite"/>
    </source>
</evidence>
<feature type="compositionally biased region" description="Polar residues" evidence="1">
    <location>
        <begin position="164"/>
        <end position="179"/>
    </location>
</feature>
<evidence type="ECO:0000313" key="2">
    <source>
        <dbReference type="EMBL" id="QHU30549.1"/>
    </source>
</evidence>
<dbReference type="AlphaFoldDB" id="A0A6C0LHX7"/>
<feature type="region of interest" description="Disordered" evidence="1">
    <location>
        <begin position="163"/>
        <end position="238"/>
    </location>
</feature>
<proteinExistence type="predicted"/>
<name>A0A6C0LHX7_9ZZZZ</name>
<dbReference type="EMBL" id="MN740509">
    <property type="protein sequence ID" value="QHU30549.1"/>
    <property type="molecule type" value="Genomic_DNA"/>
</dbReference>
<organism evidence="2">
    <name type="scientific">viral metagenome</name>
    <dbReference type="NCBI Taxonomy" id="1070528"/>
    <lineage>
        <taxon>unclassified sequences</taxon>
        <taxon>metagenomes</taxon>
        <taxon>organismal metagenomes</taxon>
    </lineage>
</organism>
<protein>
    <recommendedName>
        <fullName evidence="3">Thioredoxin-like fold domain-containing protein</fullName>
    </recommendedName>
</protein>
<accession>A0A6C0LHX7</accession>